<dbReference type="Pfam" id="PF13489">
    <property type="entry name" value="Methyltransf_23"/>
    <property type="match status" value="1"/>
</dbReference>
<dbReference type="SUPFAM" id="SSF53335">
    <property type="entry name" value="S-adenosyl-L-methionine-dependent methyltransferases"/>
    <property type="match status" value="1"/>
</dbReference>
<dbReference type="STRING" id="84531.LA76x_1081"/>
<protein>
    <submittedName>
        <fullName evidence="1">Methyltransferase domain protein</fullName>
    </submittedName>
</protein>
<accession>A0A0S2F6P6</accession>
<dbReference type="PATRIC" id="fig|84531.8.peg.1106"/>
<dbReference type="GO" id="GO:0008168">
    <property type="term" value="F:methyltransferase activity"/>
    <property type="evidence" value="ECO:0007669"/>
    <property type="project" value="UniProtKB-KW"/>
</dbReference>
<dbReference type="CDD" id="cd02440">
    <property type="entry name" value="AdoMet_MTases"/>
    <property type="match status" value="1"/>
</dbReference>
<dbReference type="GO" id="GO:0032259">
    <property type="term" value="P:methylation"/>
    <property type="evidence" value="ECO:0007669"/>
    <property type="project" value="UniProtKB-KW"/>
</dbReference>
<dbReference type="KEGG" id="lab:LA76x_1081"/>
<dbReference type="RefSeq" id="WP_057916869.1">
    <property type="nucleotide sequence ID" value="NZ_CP011129.1"/>
</dbReference>
<evidence type="ECO:0000313" key="1">
    <source>
        <dbReference type="EMBL" id="ALN79240.1"/>
    </source>
</evidence>
<sequence length="293" mass="32450">MSETLPACEACGGIQSQGLTTWHRRCSACGLETAAFTAHIDQREGPDIDEDERELALRPIREANFDTLLAWLLDQPELRNRKGGKLRLLDVGCAHGWFLERAAANFEAFGIEPDAEVARRTMARGLPVRRGYFPDALDADETFDVIVFNDVLEHIPDVVSALRRCHERLRPGGVVVVNAPDRRGALYRLASVLVRWGMNGPFDRLWQKGLPSPHLYYFDSKSLSTAARGAGLDVTVSRRLPTLLARGLYSRIRCSGDVSRAKALFLVAGILPLVPALKVLPSDITVWILARKG</sequence>
<keyword evidence="2" id="KW-1185">Reference proteome</keyword>
<gene>
    <name evidence="1" type="ORF">LA76x_1081</name>
</gene>
<keyword evidence="1" id="KW-0808">Transferase</keyword>
<dbReference type="Proteomes" id="UP000060787">
    <property type="component" value="Chromosome"/>
</dbReference>
<dbReference type="PANTHER" id="PTHR43861">
    <property type="entry name" value="TRANS-ACONITATE 2-METHYLTRANSFERASE-RELATED"/>
    <property type="match status" value="1"/>
</dbReference>
<organism evidence="1 2">
    <name type="scientific">Lysobacter antibioticus</name>
    <dbReference type="NCBI Taxonomy" id="84531"/>
    <lineage>
        <taxon>Bacteria</taxon>
        <taxon>Pseudomonadati</taxon>
        <taxon>Pseudomonadota</taxon>
        <taxon>Gammaproteobacteria</taxon>
        <taxon>Lysobacterales</taxon>
        <taxon>Lysobacteraceae</taxon>
        <taxon>Lysobacter</taxon>
    </lineage>
</organism>
<reference evidence="1 2" key="1">
    <citation type="journal article" date="2015" name="BMC Genomics">
        <title>Comparative genomics and metabolic profiling of the genus Lysobacter.</title>
        <authorList>
            <person name="de Bruijn I."/>
            <person name="Cheng X."/>
            <person name="de Jager V."/>
            <person name="Exposito R.G."/>
            <person name="Watrous J."/>
            <person name="Patel N."/>
            <person name="Postma J."/>
            <person name="Dorrestein P.C."/>
            <person name="Kobayashi D."/>
            <person name="Raaijmakers J.M."/>
        </authorList>
    </citation>
    <scope>NUCLEOTIDE SEQUENCE [LARGE SCALE GENOMIC DNA]</scope>
    <source>
        <strain evidence="1 2">76</strain>
    </source>
</reference>
<dbReference type="PANTHER" id="PTHR43861:SF5">
    <property type="entry name" value="BLL5978 PROTEIN"/>
    <property type="match status" value="1"/>
</dbReference>
<dbReference type="Gene3D" id="3.40.50.150">
    <property type="entry name" value="Vaccinia Virus protein VP39"/>
    <property type="match status" value="1"/>
</dbReference>
<dbReference type="AlphaFoldDB" id="A0A0S2F6P6"/>
<name>A0A0S2F6P6_LYSAN</name>
<keyword evidence="1" id="KW-0489">Methyltransferase</keyword>
<evidence type="ECO:0000313" key="2">
    <source>
        <dbReference type="Proteomes" id="UP000060787"/>
    </source>
</evidence>
<proteinExistence type="predicted"/>
<dbReference type="EMBL" id="CP011129">
    <property type="protein sequence ID" value="ALN79240.1"/>
    <property type="molecule type" value="Genomic_DNA"/>
</dbReference>
<dbReference type="InterPro" id="IPR029063">
    <property type="entry name" value="SAM-dependent_MTases_sf"/>
</dbReference>